<dbReference type="SUPFAM" id="SSF101936">
    <property type="entry name" value="DNA-binding pseudobarrel domain"/>
    <property type="match status" value="1"/>
</dbReference>
<keyword evidence="8" id="KW-1185">Reference proteome</keyword>
<dbReference type="AlphaFoldDB" id="A0ABD1G7A6"/>
<keyword evidence="3" id="KW-0238">DNA-binding</keyword>
<dbReference type="GO" id="GO:0003677">
    <property type="term" value="F:DNA binding"/>
    <property type="evidence" value="ECO:0007669"/>
    <property type="project" value="UniProtKB-KW"/>
</dbReference>
<dbReference type="Gene3D" id="2.40.330.10">
    <property type="entry name" value="DNA-binding pseudobarrel domain"/>
    <property type="match status" value="1"/>
</dbReference>
<evidence type="ECO:0000256" key="5">
    <source>
        <dbReference type="ARBA" id="ARBA00023242"/>
    </source>
</evidence>
<sequence length="169" mass="19944">MRNEEGSSSNTREDNEFDVFTQNRNGPSPRQSRIAPPCQPRYMERSAVNEDEAEIMFDRTLKFGDVTWRYKSLYIEWREMVMGALKQEEKRRFAREGFLEVPTVDPDGNSYKMWLLPSLLKRTAMTLNKEWHDLVRANHLKAGDRVQGWAIRGDDGQLRCAMKLMYKLY</sequence>
<evidence type="ECO:0000313" key="7">
    <source>
        <dbReference type="EMBL" id="KAL1540001.1"/>
    </source>
</evidence>
<dbReference type="PANTHER" id="PTHR31541">
    <property type="entry name" value="B3 DOMAIN PLANT PROTEIN-RELATED"/>
    <property type="match status" value="1"/>
</dbReference>
<dbReference type="PANTHER" id="PTHR31541:SF25">
    <property type="entry name" value="GAMMA-GLIADIN B"/>
    <property type="match status" value="1"/>
</dbReference>
<evidence type="ECO:0000256" key="4">
    <source>
        <dbReference type="ARBA" id="ARBA00023163"/>
    </source>
</evidence>
<reference evidence="7 8" key="1">
    <citation type="submission" date="2024-06" db="EMBL/GenBank/DDBJ databases">
        <title>A chromosome level genome sequence of Diviner's sage (Salvia divinorum).</title>
        <authorList>
            <person name="Ford S.A."/>
            <person name="Ro D.-K."/>
            <person name="Ness R.W."/>
            <person name="Phillips M.A."/>
        </authorList>
    </citation>
    <scope>NUCLEOTIDE SEQUENCE [LARGE SCALE GENOMIC DNA]</scope>
    <source>
        <strain evidence="7">SAF-2024a</strain>
        <tissue evidence="7">Leaf</tissue>
    </source>
</reference>
<dbReference type="GO" id="GO:0005634">
    <property type="term" value="C:nucleus"/>
    <property type="evidence" value="ECO:0007669"/>
    <property type="project" value="UniProtKB-SubCell"/>
</dbReference>
<evidence type="ECO:0000256" key="3">
    <source>
        <dbReference type="ARBA" id="ARBA00023125"/>
    </source>
</evidence>
<evidence type="ECO:0000256" key="2">
    <source>
        <dbReference type="ARBA" id="ARBA00023015"/>
    </source>
</evidence>
<evidence type="ECO:0000256" key="6">
    <source>
        <dbReference type="SAM" id="MobiDB-lite"/>
    </source>
</evidence>
<feature type="compositionally biased region" description="Polar residues" evidence="6">
    <location>
        <begin position="1"/>
        <end position="10"/>
    </location>
</feature>
<dbReference type="Proteomes" id="UP001567538">
    <property type="component" value="Unassembled WGS sequence"/>
</dbReference>
<feature type="compositionally biased region" description="Polar residues" evidence="6">
    <location>
        <begin position="20"/>
        <end position="31"/>
    </location>
</feature>
<dbReference type="InterPro" id="IPR005508">
    <property type="entry name" value="At2g31720-like"/>
</dbReference>
<organism evidence="7 8">
    <name type="scientific">Salvia divinorum</name>
    <name type="common">Maria pastora</name>
    <name type="synonym">Diviner's sage</name>
    <dbReference type="NCBI Taxonomy" id="28513"/>
    <lineage>
        <taxon>Eukaryota</taxon>
        <taxon>Viridiplantae</taxon>
        <taxon>Streptophyta</taxon>
        <taxon>Embryophyta</taxon>
        <taxon>Tracheophyta</taxon>
        <taxon>Spermatophyta</taxon>
        <taxon>Magnoliopsida</taxon>
        <taxon>eudicotyledons</taxon>
        <taxon>Gunneridae</taxon>
        <taxon>Pentapetalae</taxon>
        <taxon>asterids</taxon>
        <taxon>lamiids</taxon>
        <taxon>Lamiales</taxon>
        <taxon>Lamiaceae</taxon>
        <taxon>Nepetoideae</taxon>
        <taxon>Mentheae</taxon>
        <taxon>Salviinae</taxon>
        <taxon>Salvia</taxon>
        <taxon>Salvia subgen. Calosphace</taxon>
    </lineage>
</organism>
<keyword evidence="5" id="KW-0539">Nucleus</keyword>
<dbReference type="EMBL" id="JBEAFC010000009">
    <property type="protein sequence ID" value="KAL1540001.1"/>
    <property type="molecule type" value="Genomic_DNA"/>
</dbReference>
<keyword evidence="2" id="KW-0805">Transcription regulation</keyword>
<proteinExistence type="predicted"/>
<evidence type="ECO:0000256" key="1">
    <source>
        <dbReference type="ARBA" id="ARBA00004123"/>
    </source>
</evidence>
<comment type="caution">
    <text evidence="7">The sequence shown here is derived from an EMBL/GenBank/DDBJ whole genome shotgun (WGS) entry which is preliminary data.</text>
</comment>
<accession>A0ABD1G7A6</accession>
<dbReference type="InterPro" id="IPR015300">
    <property type="entry name" value="DNA-bd_pseudobarrel_sf"/>
</dbReference>
<feature type="region of interest" description="Disordered" evidence="6">
    <location>
        <begin position="1"/>
        <end position="37"/>
    </location>
</feature>
<keyword evidence="4" id="KW-0804">Transcription</keyword>
<gene>
    <name evidence="7" type="ORF">AAHA92_24419</name>
</gene>
<evidence type="ECO:0000313" key="8">
    <source>
        <dbReference type="Proteomes" id="UP001567538"/>
    </source>
</evidence>
<protein>
    <submittedName>
        <fullName evidence="7">B3 domain-containing protein-like protein</fullName>
    </submittedName>
</protein>
<name>A0ABD1G7A6_SALDI</name>
<comment type="subcellular location">
    <subcellularLocation>
        <location evidence="1">Nucleus</location>
    </subcellularLocation>
</comment>